<dbReference type="Proteomes" id="UP000611554">
    <property type="component" value="Unassembled WGS sequence"/>
</dbReference>
<evidence type="ECO:0000313" key="2">
    <source>
        <dbReference type="EMBL" id="GGP83205.1"/>
    </source>
</evidence>
<proteinExistence type="predicted"/>
<evidence type="ECO:0000256" key="1">
    <source>
        <dbReference type="SAM" id="MobiDB-lite"/>
    </source>
</evidence>
<feature type="compositionally biased region" description="Basic and acidic residues" evidence="1">
    <location>
        <begin position="18"/>
        <end position="38"/>
    </location>
</feature>
<gene>
    <name evidence="2" type="ORF">GCM10010140_10090</name>
</gene>
<protein>
    <recommendedName>
        <fullName evidence="4">RNA polymerase alpha subunit C-terminal domain-containing protein</fullName>
    </recommendedName>
</protein>
<feature type="region of interest" description="Disordered" evidence="1">
    <location>
        <begin position="1"/>
        <end position="46"/>
    </location>
</feature>
<evidence type="ECO:0008006" key="4">
    <source>
        <dbReference type="Google" id="ProtNLM"/>
    </source>
</evidence>
<accession>A0ABQ2QIB0</accession>
<reference evidence="3" key="1">
    <citation type="journal article" date="2019" name="Int. J. Syst. Evol. Microbiol.">
        <title>The Global Catalogue of Microorganisms (GCM) 10K type strain sequencing project: providing services to taxonomists for standard genome sequencing and annotation.</title>
        <authorList>
            <consortium name="The Broad Institute Genomics Platform"/>
            <consortium name="The Broad Institute Genome Sequencing Center for Infectious Disease"/>
            <person name="Wu L."/>
            <person name="Ma J."/>
        </authorList>
    </citation>
    <scope>NUCLEOTIDE SEQUENCE [LARGE SCALE GENOMIC DNA]</scope>
    <source>
        <strain evidence="3">JCM 3115</strain>
    </source>
</reference>
<organism evidence="2 3">
    <name type="scientific">Streptosporangium pseudovulgare</name>
    <dbReference type="NCBI Taxonomy" id="35765"/>
    <lineage>
        <taxon>Bacteria</taxon>
        <taxon>Bacillati</taxon>
        <taxon>Actinomycetota</taxon>
        <taxon>Actinomycetes</taxon>
        <taxon>Streptosporangiales</taxon>
        <taxon>Streptosporangiaceae</taxon>
        <taxon>Streptosporangium</taxon>
    </lineage>
</organism>
<dbReference type="EMBL" id="BMQJ01000002">
    <property type="protein sequence ID" value="GGP83205.1"/>
    <property type="molecule type" value="Genomic_DNA"/>
</dbReference>
<keyword evidence="3" id="KW-1185">Reference proteome</keyword>
<sequence length="100" mass="11576">MLGRAARPSEITQGGEELDGRPDTESREKPNTHREAGPRLDLVSLNSNERRNVRSIRSKRARTEFLHLKVRQRQDLQLLSRSRFRRLRDLGTATARSIET</sequence>
<comment type="caution">
    <text evidence="2">The sequence shown here is derived from an EMBL/GenBank/DDBJ whole genome shotgun (WGS) entry which is preliminary data.</text>
</comment>
<name>A0ABQ2QIB0_9ACTN</name>
<evidence type="ECO:0000313" key="3">
    <source>
        <dbReference type="Proteomes" id="UP000611554"/>
    </source>
</evidence>